<accession>A0A0U1Q0V2</accession>
<dbReference type="InterPro" id="IPR046342">
    <property type="entry name" value="CBS_dom_sf"/>
</dbReference>
<keyword evidence="5" id="KW-1185">Reference proteome</keyword>
<dbReference type="Proteomes" id="UP000050580">
    <property type="component" value="Unassembled WGS sequence"/>
</dbReference>
<organism evidence="4 5">
    <name type="scientific">Lampropedia cohaerens</name>
    <dbReference type="NCBI Taxonomy" id="1610491"/>
    <lineage>
        <taxon>Bacteria</taxon>
        <taxon>Pseudomonadati</taxon>
        <taxon>Pseudomonadota</taxon>
        <taxon>Betaproteobacteria</taxon>
        <taxon>Burkholderiales</taxon>
        <taxon>Comamonadaceae</taxon>
        <taxon>Lampropedia</taxon>
    </lineage>
</organism>
<dbReference type="AlphaFoldDB" id="A0A0U1Q0V2"/>
<dbReference type="Gene3D" id="3.10.580.10">
    <property type="entry name" value="CBS-domain"/>
    <property type="match status" value="2"/>
</dbReference>
<dbReference type="STRING" id="1610491.AAV94_05905"/>
<dbReference type="SMART" id="SM00116">
    <property type="entry name" value="CBS"/>
    <property type="match status" value="2"/>
</dbReference>
<dbReference type="Pfam" id="PF00571">
    <property type="entry name" value="CBS"/>
    <property type="match status" value="2"/>
</dbReference>
<protein>
    <recommendedName>
        <fullName evidence="3">CBS domain-containing protein</fullName>
    </recommendedName>
</protein>
<name>A0A0U1Q0V2_9BURK</name>
<dbReference type="InterPro" id="IPR058581">
    <property type="entry name" value="TM_HPP"/>
</dbReference>
<dbReference type="PANTHER" id="PTHR33741:SF5">
    <property type="entry name" value="TRANSMEMBRANE PROTEIN DDB_G0269096-RELATED"/>
    <property type="match status" value="1"/>
</dbReference>
<dbReference type="PROSITE" id="PS51371">
    <property type="entry name" value="CBS"/>
    <property type="match status" value="2"/>
</dbReference>
<feature type="transmembrane region" description="Helical" evidence="2">
    <location>
        <begin position="50"/>
        <end position="71"/>
    </location>
</feature>
<dbReference type="EMBL" id="LBNQ01000020">
    <property type="protein sequence ID" value="KKW68382.1"/>
    <property type="molecule type" value="Genomic_DNA"/>
</dbReference>
<dbReference type="InterPro" id="IPR007065">
    <property type="entry name" value="HPP"/>
</dbReference>
<keyword evidence="2" id="KW-1133">Transmembrane helix</keyword>
<proteinExistence type="predicted"/>
<gene>
    <name evidence="4" type="ORF">AAV94_05905</name>
</gene>
<dbReference type="Pfam" id="PF04982">
    <property type="entry name" value="TM_HPP"/>
    <property type="match status" value="1"/>
</dbReference>
<dbReference type="InterPro" id="IPR000644">
    <property type="entry name" value="CBS_dom"/>
</dbReference>
<evidence type="ECO:0000313" key="4">
    <source>
        <dbReference type="EMBL" id="KKW68382.1"/>
    </source>
</evidence>
<evidence type="ECO:0000256" key="2">
    <source>
        <dbReference type="SAM" id="Phobius"/>
    </source>
</evidence>
<dbReference type="SUPFAM" id="SSF54631">
    <property type="entry name" value="CBS-domain pair"/>
    <property type="match status" value="1"/>
</dbReference>
<evidence type="ECO:0000256" key="1">
    <source>
        <dbReference type="PROSITE-ProRule" id="PRU00703"/>
    </source>
</evidence>
<evidence type="ECO:0000313" key="5">
    <source>
        <dbReference type="Proteomes" id="UP000050580"/>
    </source>
</evidence>
<reference evidence="4 5" key="1">
    <citation type="submission" date="2015-05" db="EMBL/GenBank/DDBJ databases">
        <title>Draft genome sequence of Lampropedia sp. CT6, isolated from the microbial mat of a hot water spring, located at Manikaran, India.</title>
        <authorList>
            <person name="Tripathi C."/>
            <person name="Rani P."/>
            <person name="Mahato N.K."/>
            <person name="Lal R."/>
        </authorList>
    </citation>
    <scope>NUCLEOTIDE SEQUENCE [LARGE SCALE GENOMIC DNA]</scope>
    <source>
        <strain evidence="4 5">CT6</strain>
    </source>
</reference>
<comment type="caution">
    <text evidence="4">The sequence shown here is derived from an EMBL/GenBank/DDBJ whole genome shotgun (WGS) entry which is preliminary data.</text>
</comment>
<sequence>MFWHGASLGASALLIFAMPSSPIAQPWSVLVGNIASAACGMMVSILIDNTVLAAALAVPLAILLMIQLRAVHPPGAAISLYMVLNHIQQPSLLLFPLGFNLLLLVLVGSAYNRATGRRYPHRQVVSEGSSSARGHISQADVDAALARYNEVLAISREDLTELLHTASGAAFQRHLGDLTCGDAMRTPVDSVPADLPLSELHSLLASSHHRELPVVDAENRLLGSVGLKEWMTTLTPAAPSADKSLAAPMQANTRAPASARSKWLGFMDAGKWLGARGGRARRPLHNPAGPAAQARTVRDVMVPSLVIAHASQPLLEIIPVLSQGGRYHVPVVDAQHHLLGIITQTDLLRALDAALPEAATAAGS</sequence>
<keyword evidence="2" id="KW-0472">Membrane</keyword>
<feature type="transmembrane region" description="Helical" evidence="2">
    <location>
        <begin position="92"/>
        <end position="111"/>
    </location>
</feature>
<feature type="domain" description="CBS" evidence="3">
    <location>
        <begin position="301"/>
        <end position="357"/>
    </location>
</feature>
<keyword evidence="1" id="KW-0129">CBS domain</keyword>
<evidence type="ECO:0000259" key="3">
    <source>
        <dbReference type="PROSITE" id="PS51371"/>
    </source>
</evidence>
<keyword evidence="2" id="KW-0812">Transmembrane</keyword>
<dbReference type="PANTHER" id="PTHR33741">
    <property type="entry name" value="TRANSMEMBRANE PROTEIN DDB_G0269096-RELATED"/>
    <property type="match status" value="1"/>
</dbReference>
<feature type="domain" description="CBS" evidence="3">
    <location>
        <begin position="184"/>
        <end position="240"/>
    </location>
</feature>